<dbReference type="SUPFAM" id="SSF81301">
    <property type="entry name" value="Nucleotidyltransferase"/>
    <property type="match status" value="1"/>
</dbReference>
<evidence type="ECO:0000256" key="20">
    <source>
        <dbReference type="ARBA" id="ARBA00045548"/>
    </source>
</evidence>
<dbReference type="GO" id="GO:0042578">
    <property type="term" value="F:phosphoric ester hydrolase activity"/>
    <property type="evidence" value="ECO:0007669"/>
    <property type="project" value="TreeGrafter"/>
</dbReference>
<evidence type="ECO:0000256" key="8">
    <source>
        <dbReference type="ARBA" id="ARBA00022679"/>
    </source>
</evidence>
<gene>
    <name evidence="25" type="ORF">BIY37_02270</name>
</gene>
<evidence type="ECO:0000256" key="16">
    <source>
        <dbReference type="ARBA" id="ARBA00035717"/>
    </source>
</evidence>
<dbReference type="FunFam" id="3.20.20.140:FF:000047">
    <property type="entry name" value="PHP domain-containing protein"/>
    <property type="match status" value="1"/>
</dbReference>
<evidence type="ECO:0000256" key="7">
    <source>
        <dbReference type="ARBA" id="ARBA00022634"/>
    </source>
</evidence>
<dbReference type="PANTHER" id="PTHR36928">
    <property type="entry name" value="PHOSPHATASE YCDX-RELATED"/>
    <property type="match status" value="1"/>
</dbReference>
<evidence type="ECO:0000256" key="13">
    <source>
        <dbReference type="ARBA" id="ARBA00022932"/>
    </source>
</evidence>
<dbReference type="Gene3D" id="3.30.210.10">
    <property type="entry name" value="DNA polymerase, thumb domain"/>
    <property type="match status" value="1"/>
</dbReference>
<comment type="cofactor">
    <cofactor evidence="1">
        <name>Mg(2+)</name>
        <dbReference type="ChEBI" id="CHEBI:18420"/>
    </cofactor>
</comment>
<dbReference type="Pfam" id="PF14716">
    <property type="entry name" value="HHH_8"/>
    <property type="match status" value="1"/>
</dbReference>
<feature type="domain" description="Polymerase/histidinol phosphatase N-terminal" evidence="23">
    <location>
        <begin position="337"/>
        <end position="416"/>
    </location>
</feature>
<dbReference type="InterPro" id="IPR016195">
    <property type="entry name" value="Pol/histidinol_Pase-like"/>
</dbReference>
<evidence type="ECO:0000256" key="9">
    <source>
        <dbReference type="ARBA" id="ARBA00022695"/>
    </source>
</evidence>
<dbReference type="EC" id="2.7.7.7" evidence="3"/>
<dbReference type="SUPFAM" id="SSF47802">
    <property type="entry name" value="DNA polymerase beta, N-terminal domain-like"/>
    <property type="match status" value="1"/>
</dbReference>
<evidence type="ECO:0000313" key="26">
    <source>
        <dbReference type="Proteomes" id="UP000242219"/>
    </source>
</evidence>
<feature type="domain" description="Helix-hairpin-helix DNA-binding motif class 1" evidence="22">
    <location>
        <begin position="51"/>
        <end position="70"/>
    </location>
</feature>
<evidence type="ECO:0000256" key="11">
    <source>
        <dbReference type="ARBA" id="ARBA00022763"/>
    </source>
</evidence>
<dbReference type="InterPro" id="IPR003141">
    <property type="entry name" value="Pol/His_phosphatase_N"/>
</dbReference>
<evidence type="ECO:0000256" key="1">
    <source>
        <dbReference type="ARBA" id="ARBA00001946"/>
    </source>
</evidence>
<accession>A0A1V6M2L5</accession>
<evidence type="ECO:0000256" key="12">
    <source>
        <dbReference type="ARBA" id="ARBA00022843"/>
    </source>
</evidence>
<evidence type="ECO:0000256" key="6">
    <source>
        <dbReference type="ARBA" id="ARBA00022481"/>
    </source>
</evidence>
<dbReference type="InterPro" id="IPR022311">
    <property type="entry name" value="PolX-like"/>
</dbReference>
<comment type="subcellular location">
    <subcellularLocation>
        <location evidence="2">Cytoplasm</location>
    </subcellularLocation>
</comment>
<comment type="catalytic activity">
    <reaction evidence="19">
        <text>a 5'-end 2'-deoxyribose-2'-deoxyribonucleotide-DNA = (2E,4S)-4-hydroxypenten-2-al-5-phosphate + a 5'-end 5'-phospho-2'-deoxyribonucleoside-DNA + H(+)</text>
        <dbReference type="Rhea" id="RHEA:76255"/>
        <dbReference type="Rhea" id="RHEA-COMP:13180"/>
        <dbReference type="Rhea" id="RHEA-COMP:18657"/>
        <dbReference type="ChEBI" id="CHEBI:15378"/>
        <dbReference type="ChEBI" id="CHEBI:136412"/>
        <dbReference type="ChEBI" id="CHEBI:195194"/>
        <dbReference type="ChEBI" id="CHEBI:195195"/>
    </reaction>
</comment>
<keyword evidence="11" id="KW-0227">DNA damage</keyword>
<dbReference type="Pfam" id="PF14520">
    <property type="entry name" value="HHH_5"/>
    <property type="match status" value="1"/>
</dbReference>
<keyword evidence="10" id="KW-0235">DNA replication</keyword>
<keyword evidence="15" id="KW-0234">DNA repair</keyword>
<dbReference type="AlphaFoldDB" id="A0A1V6M2L5"/>
<dbReference type="GO" id="GO:0003677">
    <property type="term" value="F:DNA binding"/>
    <property type="evidence" value="ECO:0007669"/>
    <property type="project" value="InterPro"/>
</dbReference>
<dbReference type="PRINTS" id="PR00870">
    <property type="entry name" value="DNAPOLXBETA"/>
</dbReference>
<dbReference type="GO" id="GO:0140078">
    <property type="term" value="F:class I DNA-(apurinic or apyrimidinic site) endonuclease activity"/>
    <property type="evidence" value="ECO:0007669"/>
    <property type="project" value="UniProtKB-EC"/>
</dbReference>
<dbReference type="SMART" id="SM00483">
    <property type="entry name" value="POLXc"/>
    <property type="match status" value="1"/>
</dbReference>
<comment type="caution">
    <text evidence="25">The sequence shown here is derived from an EMBL/GenBank/DDBJ whole genome shotgun (WGS) entry which is preliminary data.</text>
</comment>
<evidence type="ECO:0000256" key="10">
    <source>
        <dbReference type="ARBA" id="ARBA00022705"/>
    </source>
</evidence>
<sequence>MKNHEIASLFERIADIMELKGENTFRINSYRKAARVIGDLTEDIEEIAKTQKLTDIPGIGKGTAEKIIEYINTGKMSKYEEVKKGVSEETVGLMQIPGLGPKTVSLLSRELGIVGLRDLENALQAGKLKGLFGIGEKKIENIAKGIELFKISQQRISIGLAYPIVKRIIAELQRNPHMKDIQAAGSLRRMRETVGDIDILVSGAKGAEIVKAFANMRGVTQVLAAGDTRGSVRVEEGVQVDVRVVCEDDFGSALQYFTGSKEHNIHLREIAKKKGFKINEYGIFKGDKKVGGRFEQEIYRILGMDWIPPELRENRGEIEAAQKGTLPNLIKLSDIKGDLHNHSNWSDGTPTLEEMAVHAMKMGYQCLAVSDHSRSLHVANGLKEEELLEEIEEIDRLNKKFNGFTLLKASEVDIKADGTLDYPDKLLEKLDVVVASIHSGFKQGREKITERMVAAIHNHYVNIIAHPTGRLISKREGYEIDMDKVIGACSETGTALEINCYYDRLDLNDINCRKAKESGVMIAISTDAHHVDQMWMMELGVGIARRGWVEKKNVINTLFIDKLKAFCLKKRGRNKRSDPEI</sequence>
<dbReference type="SMART" id="SM00278">
    <property type="entry name" value="HhH1"/>
    <property type="match status" value="3"/>
</dbReference>
<keyword evidence="8" id="KW-0808">Transferase</keyword>
<reference evidence="25 26" key="1">
    <citation type="journal article" date="2016" name="Genome Announc.">
        <title>Draft Genome Sequence of the Anaerobic Ammonium-Oxidizing Bacterium 'Candidatus Brocadia sp. 40'.</title>
        <authorList>
            <person name="Ali M."/>
            <person name="Haroon M.F."/>
            <person name="Narita Y."/>
            <person name="Zhang L."/>
            <person name="Rangel Shaw D."/>
            <person name="Okabe S."/>
            <person name="Saikaly P.E."/>
        </authorList>
    </citation>
    <scope>NUCLEOTIDE SEQUENCE [LARGE SCALE GENOMIC DNA]</scope>
    <source>
        <strain evidence="25 26">40</strain>
    </source>
</reference>
<protein>
    <recommendedName>
        <fullName evidence="5">DNA polymerase beta</fullName>
        <ecNumber evidence="3">2.7.7.7</ecNumber>
        <ecNumber evidence="4">4.2.99.18</ecNumber>
    </recommendedName>
    <alternativeName>
        <fullName evidence="16">5'-deoxyribose-phosphate lyase</fullName>
    </alternativeName>
    <alternativeName>
        <fullName evidence="17">AP lyase</fullName>
    </alternativeName>
</protein>
<evidence type="ECO:0000256" key="5">
    <source>
        <dbReference type="ARBA" id="ARBA00020020"/>
    </source>
</evidence>
<dbReference type="InterPro" id="IPR037160">
    <property type="entry name" value="DNA_Pol_thumb_sf"/>
</dbReference>
<dbReference type="Pfam" id="PF02811">
    <property type="entry name" value="PHP"/>
    <property type="match status" value="1"/>
</dbReference>
<dbReference type="Gene3D" id="1.10.150.110">
    <property type="entry name" value="DNA polymerase beta, N-terminal domain-like"/>
    <property type="match status" value="1"/>
</dbReference>
<dbReference type="InterPro" id="IPR003583">
    <property type="entry name" value="Hlx-hairpin-Hlx_DNA-bd_motif"/>
</dbReference>
<evidence type="ECO:0000259" key="24">
    <source>
        <dbReference type="SMART" id="SM00483"/>
    </source>
</evidence>
<keyword evidence="12" id="KW-0832">Ubl conjugation</keyword>
<dbReference type="CDD" id="cd07436">
    <property type="entry name" value="PHP_PolX"/>
    <property type="match status" value="1"/>
</dbReference>
<dbReference type="Gene3D" id="3.20.20.140">
    <property type="entry name" value="Metal-dependent hydrolases"/>
    <property type="match status" value="1"/>
</dbReference>
<dbReference type="GO" id="GO:0003887">
    <property type="term" value="F:DNA-directed DNA polymerase activity"/>
    <property type="evidence" value="ECO:0007669"/>
    <property type="project" value="UniProtKB-KW"/>
</dbReference>
<keyword evidence="6" id="KW-0488">Methylation</keyword>
<dbReference type="SMART" id="SM00481">
    <property type="entry name" value="POLIIIAc"/>
    <property type="match status" value="1"/>
</dbReference>
<dbReference type="Gene3D" id="3.30.460.10">
    <property type="entry name" value="Beta Polymerase, domain 2"/>
    <property type="match status" value="1"/>
</dbReference>
<dbReference type="NCBIfam" id="NF006375">
    <property type="entry name" value="PRK08609.1"/>
    <property type="match status" value="1"/>
</dbReference>
<evidence type="ECO:0000256" key="21">
    <source>
        <dbReference type="ARBA" id="ARBA00049244"/>
    </source>
</evidence>
<dbReference type="CDD" id="cd00141">
    <property type="entry name" value="NT_POLXc"/>
    <property type="match status" value="1"/>
</dbReference>
<evidence type="ECO:0000259" key="22">
    <source>
        <dbReference type="SMART" id="SM00278"/>
    </source>
</evidence>
<dbReference type="GO" id="GO:0005829">
    <property type="term" value="C:cytosol"/>
    <property type="evidence" value="ECO:0007669"/>
    <property type="project" value="TreeGrafter"/>
</dbReference>
<dbReference type="InterPro" id="IPR043519">
    <property type="entry name" value="NT_sf"/>
</dbReference>
<comment type="catalytic activity">
    <reaction evidence="18">
        <text>2'-deoxyribonucleotide-(2'-deoxyribose 5'-phosphate)-2'-deoxyribonucleotide-DNA = a 3'-end 2'-deoxyribonucleotide-(2,3-dehydro-2,3-deoxyribose 5'-phosphate)-DNA + a 5'-end 5'-phospho-2'-deoxyribonucleoside-DNA + H(+)</text>
        <dbReference type="Rhea" id="RHEA:66592"/>
        <dbReference type="Rhea" id="RHEA-COMP:13180"/>
        <dbReference type="Rhea" id="RHEA-COMP:16897"/>
        <dbReference type="Rhea" id="RHEA-COMP:17067"/>
        <dbReference type="ChEBI" id="CHEBI:15378"/>
        <dbReference type="ChEBI" id="CHEBI:136412"/>
        <dbReference type="ChEBI" id="CHEBI:157695"/>
        <dbReference type="ChEBI" id="CHEBI:167181"/>
        <dbReference type="EC" id="4.2.99.18"/>
    </reaction>
</comment>
<dbReference type="InterPro" id="IPR027421">
    <property type="entry name" value="DNA_pol_lamdba_lyase_dom_sf"/>
</dbReference>
<keyword evidence="26" id="KW-1185">Reference proteome</keyword>
<dbReference type="Gene3D" id="1.10.150.20">
    <property type="entry name" value="5' to 3' exonuclease, C-terminal subdomain"/>
    <property type="match status" value="1"/>
</dbReference>
<evidence type="ECO:0000256" key="19">
    <source>
        <dbReference type="ARBA" id="ARBA00044678"/>
    </source>
</evidence>
<dbReference type="EC" id="4.2.99.18" evidence="4"/>
<keyword evidence="9" id="KW-0548">Nucleotidyltransferase</keyword>
<dbReference type="InterPro" id="IPR002054">
    <property type="entry name" value="DNA-dir_DNA_pol_X"/>
</dbReference>
<dbReference type="Pfam" id="PF14791">
    <property type="entry name" value="DNA_pol_B_thumb"/>
    <property type="match status" value="1"/>
</dbReference>
<evidence type="ECO:0000256" key="17">
    <source>
        <dbReference type="ARBA" id="ARBA00035726"/>
    </source>
</evidence>
<dbReference type="InterPro" id="IPR029398">
    <property type="entry name" value="PolB_thumb"/>
</dbReference>
<keyword evidence="7" id="KW-0237">DNA synthesis</keyword>
<dbReference type="PANTHER" id="PTHR36928:SF1">
    <property type="entry name" value="PHOSPHATASE YCDX-RELATED"/>
    <property type="match status" value="1"/>
</dbReference>
<dbReference type="InterPro" id="IPR002008">
    <property type="entry name" value="DNA_pol_X_beta-like"/>
</dbReference>
<name>A0A1V6M2L5_9BACT</name>
<dbReference type="InterPro" id="IPR047967">
    <property type="entry name" value="PolX_PHP"/>
</dbReference>
<dbReference type="SUPFAM" id="SSF89550">
    <property type="entry name" value="PHP domain-like"/>
    <property type="match status" value="1"/>
</dbReference>
<dbReference type="Proteomes" id="UP000242219">
    <property type="component" value="Unassembled WGS sequence"/>
</dbReference>
<evidence type="ECO:0000256" key="15">
    <source>
        <dbReference type="ARBA" id="ARBA00023204"/>
    </source>
</evidence>
<keyword evidence="13" id="KW-0239">DNA-directed DNA polymerase</keyword>
<dbReference type="InterPro" id="IPR050243">
    <property type="entry name" value="PHP_phosphatase"/>
</dbReference>
<feature type="domain" description="Helix-hairpin-helix DNA-binding motif class 1" evidence="22">
    <location>
        <begin position="91"/>
        <end position="110"/>
    </location>
</feature>
<dbReference type="EMBL" id="MJUW02000026">
    <property type="protein sequence ID" value="OQD46648.1"/>
    <property type="molecule type" value="Genomic_DNA"/>
</dbReference>
<comment type="function">
    <text evidence="20">Repair polymerase that plays a key role in base-excision repair. During this process, the damaged base is excised by specific DNA glycosylases, the DNA backbone is nicked at the abasic site by an apurinic/apyrimidic (AP) endonuclease, and POLB removes 5'-deoxyribose-phosphate from the preincised AP site acting as a 5'-deoxyribose-phosphate lyase (5'-dRP lyase); through its DNA polymerase activity, it adds one nucleotide to the 3' end of the arising single-nucleotide gap. Conducts 'gap-filling' DNA synthesis in a stepwise distributive fashion rather than in a processive fashion as for other DNA polymerases. It is also able to cleave sugar-phosphate bonds 3' to an intact AP site, acting as an AP lyase.</text>
</comment>
<feature type="domain" description="DNA-directed DNA polymerase X" evidence="24">
    <location>
        <begin position="1"/>
        <end position="313"/>
    </location>
</feature>
<evidence type="ECO:0000256" key="3">
    <source>
        <dbReference type="ARBA" id="ARBA00012417"/>
    </source>
</evidence>
<keyword evidence="14" id="KW-0915">Sodium</keyword>
<dbReference type="GO" id="GO:0006281">
    <property type="term" value="P:DNA repair"/>
    <property type="evidence" value="ECO:0007669"/>
    <property type="project" value="UniProtKB-KW"/>
</dbReference>
<dbReference type="InterPro" id="IPR010996">
    <property type="entry name" value="HHH_MUS81"/>
</dbReference>
<evidence type="ECO:0000256" key="14">
    <source>
        <dbReference type="ARBA" id="ARBA00023053"/>
    </source>
</evidence>
<organism evidence="25 26">
    <name type="scientific">Candidatus Brocadia sapporoensis</name>
    <dbReference type="NCBI Taxonomy" id="392547"/>
    <lineage>
        <taxon>Bacteria</taxon>
        <taxon>Pseudomonadati</taxon>
        <taxon>Planctomycetota</taxon>
        <taxon>Candidatus Brocadiia</taxon>
        <taxon>Candidatus Brocadiales</taxon>
        <taxon>Candidatus Brocadiaceae</taxon>
        <taxon>Candidatus Brocadia</taxon>
    </lineage>
</organism>
<dbReference type="PIRSF" id="PIRSF005047">
    <property type="entry name" value="UCP005047_YshC"/>
    <property type="match status" value="1"/>
</dbReference>
<evidence type="ECO:0000256" key="18">
    <source>
        <dbReference type="ARBA" id="ARBA00044632"/>
    </source>
</evidence>
<comment type="catalytic activity">
    <reaction evidence="21">
        <text>DNA(n) + a 2'-deoxyribonucleoside 5'-triphosphate = DNA(n+1) + diphosphate</text>
        <dbReference type="Rhea" id="RHEA:22508"/>
        <dbReference type="Rhea" id="RHEA-COMP:17339"/>
        <dbReference type="Rhea" id="RHEA-COMP:17340"/>
        <dbReference type="ChEBI" id="CHEBI:33019"/>
        <dbReference type="ChEBI" id="CHEBI:61560"/>
        <dbReference type="ChEBI" id="CHEBI:173112"/>
        <dbReference type="EC" id="2.7.7.7"/>
    </reaction>
</comment>
<evidence type="ECO:0000256" key="4">
    <source>
        <dbReference type="ARBA" id="ARBA00012720"/>
    </source>
</evidence>
<evidence type="ECO:0000259" key="23">
    <source>
        <dbReference type="SMART" id="SM00481"/>
    </source>
</evidence>
<proteinExistence type="predicted"/>
<evidence type="ECO:0000313" key="25">
    <source>
        <dbReference type="EMBL" id="OQD46648.1"/>
    </source>
</evidence>
<feature type="domain" description="Helix-hairpin-helix DNA-binding motif class 1" evidence="22">
    <location>
        <begin position="126"/>
        <end position="145"/>
    </location>
</feature>
<dbReference type="InterPro" id="IPR004013">
    <property type="entry name" value="PHP_dom"/>
</dbReference>
<evidence type="ECO:0000256" key="2">
    <source>
        <dbReference type="ARBA" id="ARBA00004496"/>
    </source>
</evidence>
<dbReference type="GO" id="GO:0008270">
    <property type="term" value="F:zinc ion binding"/>
    <property type="evidence" value="ECO:0007669"/>
    <property type="project" value="TreeGrafter"/>
</dbReference>